<evidence type="ECO:0000256" key="6">
    <source>
        <dbReference type="SAM" id="MobiDB-lite"/>
    </source>
</evidence>
<dbReference type="Proteomes" id="UP000548326">
    <property type="component" value="Unassembled WGS sequence"/>
</dbReference>
<keyword evidence="3 7" id="KW-0812">Transmembrane</keyword>
<evidence type="ECO:0000256" key="1">
    <source>
        <dbReference type="ARBA" id="ARBA00004162"/>
    </source>
</evidence>
<keyword evidence="5 7" id="KW-0472">Membrane</keyword>
<evidence type="ECO:0000259" key="8">
    <source>
        <dbReference type="Pfam" id="PF04024"/>
    </source>
</evidence>
<feature type="transmembrane region" description="Helical" evidence="7">
    <location>
        <begin position="131"/>
        <end position="152"/>
    </location>
</feature>
<feature type="domain" description="LiaI-LiaF-like transmembrane region" evidence="9">
    <location>
        <begin position="109"/>
        <end position="150"/>
    </location>
</feature>
<dbReference type="PANTHER" id="PTHR33885">
    <property type="entry name" value="PHAGE SHOCK PROTEIN C"/>
    <property type="match status" value="1"/>
</dbReference>
<feature type="transmembrane region" description="Helical" evidence="7">
    <location>
        <begin position="30"/>
        <end position="57"/>
    </location>
</feature>
<keyword evidence="2" id="KW-1003">Cell membrane</keyword>
<feature type="transmembrane region" description="Helical" evidence="7">
    <location>
        <begin position="108"/>
        <end position="125"/>
    </location>
</feature>
<evidence type="ECO:0000313" key="11">
    <source>
        <dbReference type="Proteomes" id="UP000548326"/>
    </source>
</evidence>
<dbReference type="AlphaFoldDB" id="A0A841JET4"/>
<evidence type="ECO:0000256" key="2">
    <source>
        <dbReference type="ARBA" id="ARBA00022475"/>
    </source>
</evidence>
<sequence>MEKKLYRDERRKVVGGVCAGLAEYFDIDIAIIRALFLLTFIFMGTGLMVYVVLWIVLPKKYQQYFNPGVDYRVPPQDDPYNPFAAGVPPQQDMPFGVPPKKGGSSTPALIIGVILIFIGASFLLHELHLFRFWHFGKLWPVVLVGAGLALMASGNKRKPWEEDYNPTNAGAQEEVKDDTLNKGDQAAPESDNLKDNPPTV</sequence>
<evidence type="ECO:0000313" key="10">
    <source>
        <dbReference type="EMBL" id="MBB6129074.1"/>
    </source>
</evidence>
<dbReference type="RefSeq" id="WP_183588331.1">
    <property type="nucleotide sequence ID" value="NZ_JACHCA010000008.1"/>
</dbReference>
<dbReference type="Pfam" id="PF04024">
    <property type="entry name" value="PspC"/>
    <property type="match status" value="1"/>
</dbReference>
<name>A0A841JET4_9SPHI</name>
<dbReference type="Pfam" id="PF18917">
    <property type="entry name" value="LiaI-LiaF-like_TM1"/>
    <property type="match status" value="1"/>
</dbReference>
<keyword evidence="4 7" id="KW-1133">Transmembrane helix</keyword>
<reference evidence="10 11" key="1">
    <citation type="submission" date="2020-08" db="EMBL/GenBank/DDBJ databases">
        <title>Genomic Encyclopedia of Type Strains, Phase IV (KMG-V): Genome sequencing to study the core and pangenomes of soil and plant-associated prokaryotes.</title>
        <authorList>
            <person name="Whitman W."/>
        </authorList>
    </citation>
    <scope>NUCLEOTIDE SEQUENCE [LARGE SCALE GENOMIC DNA]</scope>
    <source>
        <strain evidence="10 11">MP601</strain>
    </source>
</reference>
<evidence type="ECO:0000256" key="3">
    <source>
        <dbReference type="ARBA" id="ARBA00022692"/>
    </source>
</evidence>
<gene>
    <name evidence="10" type="ORF">HDF22_003199</name>
</gene>
<dbReference type="InterPro" id="IPR052027">
    <property type="entry name" value="PspC"/>
</dbReference>
<proteinExistence type="predicted"/>
<dbReference type="GO" id="GO:0005886">
    <property type="term" value="C:plasma membrane"/>
    <property type="evidence" value="ECO:0007669"/>
    <property type="project" value="UniProtKB-SubCell"/>
</dbReference>
<evidence type="ECO:0000256" key="5">
    <source>
        <dbReference type="ARBA" id="ARBA00023136"/>
    </source>
</evidence>
<evidence type="ECO:0000259" key="9">
    <source>
        <dbReference type="Pfam" id="PF18917"/>
    </source>
</evidence>
<accession>A0A841JET4</accession>
<protein>
    <submittedName>
        <fullName evidence="10">Phage shock protein PspC (Stress-responsive transcriptional regulator)</fullName>
    </submittedName>
</protein>
<dbReference type="EMBL" id="JACHCA010000008">
    <property type="protein sequence ID" value="MBB6129074.1"/>
    <property type="molecule type" value="Genomic_DNA"/>
</dbReference>
<dbReference type="InterPro" id="IPR007168">
    <property type="entry name" value="Phageshock_PspC_N"/>
</dbReference>
<feature type="region of interest" description="Disordered" evidence="6">
    <location>
        <begin position="157"/>
        <end position="200"/>
    </location>
</feature>
<comment type="caution">
    <text evidence="10">The sequence shown here is derived from an EMBL/GenBank/DDBJ whole genome shotgun (WGS) entry which is preliminary data.</text>
</comment>
<comment type="subcellular location">
    <subcellularLocation>
        <location evidence="1">Cell membrane</location>
        <topology evidence="1">Single-pass membrane protein</topology>
    </subcellularLocation>
</comment>
<evidence type="ECO:0000256" key="4">
    <source>
        <dbReference type="ARBA" id="ARBA00022989"/>
    </source>
</evidence>
<dbReference type="InterPro" id="IPR043726">
    <property type="entry name" value="LiaI-LiaF-like_TM1"/>
</dbReference>
<dbReference type="PANTHER" id="PTHR33885:SF3">
    <property type="entry name" value="PHAGE SHOCK PROTEIN C"/>
    <property type="match status" value="1"/>
</dbReference>
<evidence type="ECO:0000256" key="7">
    <source>
        <dbReference type="SAM" id="Phobius"/>
    </source>
</evidence>
<feature type="domain" description="Phage shock protein PspC N-terminal" evidence="8">
    <location>
        <begin position="3"/>
        <end position="60"/>
    </location>
</feature>
<organism evidence="10 11">
    <name type="scientific">Mucilaginibacter lappiensis</name>
    <dbReference type="NCBI Taxonomy" id="354630"/>
    <lineage>
        <taxon>Bacteria</taxon>
        <taxon>Pseudomonadati</taxon>
        <taxon>Bacteroidota</taxon>
        <taxon>Sphingobacteriia</taxon>
        <taxon>Sphingobacteriales</taxon>
        <taxon>Sphingobacteriaceae</taxon>
        <taxon>Mucilaginibacter</taxon>
    </lineage>
</organism>